<sequence length="252" mass="27717">MSVLGVVRAPWRLLRLLTHLLHGLALAHWGWSGRSTAQRHALVRWWSLKLLKVLGIRLQVRGVASTDARLVVANHVSWLDIAALHSVMPHVCFVAKDDIRHWPVVGPLVAAVDTLFIARTSRRDAARMVSVIRDRLTSGGTVAVFPEGTTGPGWPILHFHANLLQSAIEAQLGVQPVMLRWHAPGERFAAAAQYVGDTTLLTSLWRILCAQRLAVEIEVLAPLASAGVQRRELADQARGVLEQALSQRTQGD</sequence>
<comment type="caution">
    <text evidence="7">The sequence shown here is derived from an EMBL/GenBank/DDBJ whole genome shotgun (WGS) entry which is preliminary data.</text>
</comment>
<gene>
    <name evidence="7" type="ORF">ACG0Z6_01565</name>
</gene>
<dbReference type="PANTHER" id="PTHR10434">
    <property type="entry name" value="1-ACYL-SN-GLYCEROL-3-PHOSPHATE ACYLTRANSFERASE"/>
    <property type="match status" value="1"/>
</dbReference>
<keyword evidence="3" id="KW-0808">Transferase</keyword>
<comment type="pathway">
    <text evidence="1">Lipid metabolism.</text>
</comment>
<organism evidence="7 8">
    <name type="scientific">Roseateles rivi</name>
    <dbReference type="NCBI Taxonomy" id="3299028"/>
    <lineage>
        <taxon>Bacteria</taxon>
        <taxon>Pseudomonadati</taxon>
        <taxon>Pseudomonadota</taxon>
        <taxon>Betaproteobacteria</taxon>
        <taxon>Burkholderiales</taxon>
        <taxon>Sphaerotilaceae</taxon>
        <taxon>Roseateles</taxon>
    </lineage>
</organism>
<keyword evidence="5 7" id="KW-0012">Acyltransferase</keyword>
<name>A0ABW7FRH2_9BURK</name>
<keyword evidence="8" id="KW-1185">Reference proteome</keyword>
<evidence type="ECO:0000256" key="1">
    <source>
        <dbReference type="ARBA" id="ARBA00005189"/>
    </source>
</evidence>
<reference evidence="7 8" key="1">
    <citation type="submission" date="2024-08" db="EMBL/GenBank/DDBJ databases">
        <authorList>
            <person name="Lu H."/>
        </authorList>
    </citation>
    <scope>NUCLEOTIDE SEQUENCE [LARGE SCALE GENOMIC DNA]</scope>
    <source>
        <strain evidence="7 8">BYS180W</strain>
    </source>
</reference>
<dbReference type="CDD" id="cd07989">
    <property type="entry name" value="LPLAT_AGPAT-like"/>
    <property type="match status" value="1"/>
</dbReference>
<evidence type="ECO:0000313" key="7">
    <source>
        <dbReference type="EMBL" id="MFG6446924.1"/>
    </source>
</evidence>
<evidence type="ECO:0000259" key="6">
    <source>
        <dbReference type="SMART" id="SM00563"/>
    </source>
</evidence>
<protein>
    <submittedName>
        <fullName evidence="7">Lysophospholipid acyltransferase family protein</fullName>
    </submittedName>
</protein>
<proteinExistence type="predicted"/>
<dbReference type="GO" id="GO:0016746">
    <property type="term" value="F:acyltransferase activity"/>
    <property type="evidence" value="ECO:0007669"/>
    <property type="project" value="UniProtKB-KW"/>
</dbReference>
<evidence type="ECO:0000256" key="3">
    <source>
        <dbReference type="ARBA" id="ARBA00022679"/>
    </source>
</evidence>
<evidence type="ECO:0000256" key="5">
    <source>
        <dbReference type="ARBA" id="ARBA00023315"/>
    </source>
</evidence>
<evidence type="ECO:0000256" key="4">
    <source>
        <dbReference type="ARBA" id="ARBA00023098"/>
    </source>
</evidence>
<accession>A0ABW7FRH2</accession>
<evidence type="ECO:0000313" key="8">
    <source>
        <dbReference type="Proteomes" id="UP001606099"/>
    </source>
</evidence>
<dbReference type="SMART" id="SM00563">
    <property type="entry name" value="PlsC"/>
    <property type="match status" value="1"/>
</dbReference>
<feature type="domain" description="Phospholipid/glycerol acyltransferase" evidence="6">
    <location>
        <begin position="69"/>
        <end position="182"/>
    </location>
</feature>
<dbReference type="SUPFAM" id="SSF69593">
    <property type="entry name" value="Glycerol-3-phosphate (1)-acyltransferase"/>
    <property type="match status" value="1"/>
</dbReference>
<dbReference type="Pfam" id="PF01553">
    <property type="entry name" value="Acyltransferase"/>
    <property type="match status" value="1"/>
</dbReference>
<dbReference type="RefSeq" id="WP_394458204.1">
    <property type="nucleotide sequence ID" value="NZ_JBIGHZ010000001.1"/>
</dbReference>
<evidence type="ECO:0000256" key="2">
    <source>
        <dbReference type="ARBA" id="ARBA00022516"/>
    </source>
</evidence>
<dbReference type="EMBL" id="JBIGHZ010000001">
    <property type="protein sequence ID" value="MFG6446924.1"/>
    <property type="molecule type" value="Genomic_DNA"/>
</dbReference>
<dbReference type="PANTHER" id="PTHR10434:SF64">
    <property type="entry name" value="1-ACYL-SN-GLYCEROL-3-PHOSPHATE ACYLTRANSFERASE-RELATED"/>
    <property type="match status" value="1"/>
</dbReference>
<keyword evidence="4" id="KW-0443">Lipid metabolism</keyword>
<dbReference type="Proteomes" id="UP001606099">
    <property type="component" value="Unassembled WGS sequence"/>
</dbReference>
<keyword evidence="2" id="KW-0444">Lipid biosynthesis</keyword>
<dbReference type="InterPro" id="IPR002123">
    <property type="entry name" value="Plipid/glycerol_acylTrfase"/>
</dbReference>